<dbReference type="GO" id="GO:0005886">
    <property type="term" value="C:plasma membrane"/>
    <property type="evidence" value="ECO:0007669"/>
    <property type="project" value="UniProtKB-SubCell"/>
</dbReference>
<comment type="similarity">
    <text evidence="2">Belongs to the BCCT transporter (TC 2.A.15) family.</text>
</comment>
<feature type="transmembrane region" description="Helical" evidence="8">
    <location>
        <begin position="354"/>
        <end position="375"/>
    </location>
</feature>
<dbReference type="RefSeq" id="WP_092368348.1">
    <property type="nucleotide sequence ID" value="NZ_FOIM01000026.1"/>
</dbReference>
<evidence type="ECO:0000256" key="8">
    <source>
        <dbReference type="SAM" id="Phobius"/>
    </source>
</evidence>
<feature type="transmembrane region" description="Helical" evidence="8">
    <location>
        <begin position="191"/>
        <end position="214"/>
    </location>
</feature>
<keyword evidence="5 8" id="KW-0812">Transmembrane</keyword>
<evidence type="ECO:0000256" key="7">
    <source>
        <dbReference type="ARBA" id="ARBA00023136"/>
    </source>
</evidence>
<keyword evidence="10" id="KW-1185">Reference proteome</keyword>
<feature type="transmembrane region" description="Helical" evidence="8">
    <location>
        <begin position="455"/>
        <end position="471"/>
    </location>
</feature>
<dbReference type="Pfam" id="PF02028">
    <property type="entry name" value="BCCT"/>
    <property type="match status" value="1"/>
</dbReference>
<keyword evidence="7 8" id="KW-0472">Membrane</keyword>
<dbReference type="EMBL" id="FOIM01000026">
    <property type="protein sequence ID" value="SEU04729.1"/>
    <property type="molecule type" value="Genomic_DNA"/>
</dbReference>
<evidence type="ECO:0000256" key="1">
    <source>
        <dbReference type="ARBA" id="ARBA00004651"/>
    </source>
</evidence>
<evidence type="ECO:0000313" key="10">
    <source>
        <dbReference type="Proteomes" id="UP000198508"/>
    </source>
</evidence>
<gene>
    <name evidence="9" type="ORF">SAMN05216313_12650</name>
</gene>
<keyword evidence="3" id="KW-0813">Transport</keyword>
<dbReference type="NCBIfam" id="TIGR00842">
    <property type="entry name" value="bcct"/>
    <property type="match status" value="1"/>
</dbReference>
<dbReference type="InterPro" id="IPR000060">
    <property type="entry name" value="BCCT_transptr"/>
</dbReference>
<evidence type="ECO:0000256" key="2">
    <source>
        <dbReference type="ARBA" id="ARBA00005658"/>
    </source>
</evidence>
<feature type="transmembrane region" description="Helical" evidence="8">
    <location>
        <begin position="483"/>
        <end position="501"/>
    </location>
</feature>
<keyword evidence="6 8" id="KW-1133">Transmembrane helix</keyword>
<organism evidence="9 10">
    <name type="scientific">Enterocloster lavalensis</name>
    <dbReference type="NCBI Taxonomy" id="460384"/>
    <lineage>
        <taxon>Bacteria</taxon>
        <taxon>Bacillati</taxon>
        <taxon>Bacillota</taxon>
        <taxon>Clostridia</taxon>
        <taxon>Lachnospirales</taxon>
        <taxon>Lachnospiraceae</taxon>
        <taxon>Enterocloster</taxon>
    </lineage>
</organism>
<evidence type="ECO:0000256" key="3">
    <source>
        <dbReference type="ARBA" id="ARBA00022448"/>
    </source>
</evidence>
<sequence>MKPDCNTPAARPVTKRVDWIVTIVPFLCILVLCALFMALPEASSGILGSIRFFLGDQLGSYYLILGLGAFICSLYMGFSRFGKIRLGDTDKPQYSAFRWGSMMFTAGLAADILFYSLCEWMLYANEPHILEMGTQQDWASTYPLFHWGPIPWSFYIILAVSFGFMIHVRRRSKQKYSEACRPLLGKRVDGFWGKVIDLTAVFALLAGTATTFSLATPLLSMAISRVFGIQETNLLTIGILVIICVVYTMAVYFGMEGIAKLAASCVYLFFGLLAYVFFGGGEGRYIVETGLTALGNLTQNFISLATWTDALRTSSFPQNWTIFYWAYWMVWCVATPFFIGTISKGRTIRQTVFGGYFFGLAGTFTSFIILGNYGLGLQMHGKLDLMGIYAGTQNLYKTIIAVFETLPFAKFGLILLAVTMVAFYATSFDALTMVASSYSYKSLEAGEEPDRKVKLFWAVVLMLLPIALIFSKNSMTNLQTVSIIAAFPIGFIILLIVWSFFKDARHYLDEETN</sequence>
<accession>A0A1I0J4G8</accession>
<feature type="transmembrane region" description="Helical" evidence="8">
    <location>
        <begin position="20"/>
        <end position="39"/>
    </location>
</feature>
<dbReference type="PANTHER" id="PTHR30047:SF7">
    <property type="entry name" value="HIGH-AFFINITY CHOLINE TRANSPORT PROTEIN"/>
    <property type="match status" value="1"/>
</dbReference>
<feature type="transmembrane region" description="Helical" evidence="8">
    <location>
        <begin position="411"/>
        <end position="434"/>
    </location>
</feature>
<proteinExistence type="inferred from homology"/>
<dbReference type="GO" id="GO:0022857">
    <property type="term" value="F:transmembrane transporter activity"/>
    <property type="evidence" value="ECO:0007669"/>
    <property type="project" value="InterPro"/>
</dbReference>
<dbReference type="PANTHER" id="PTHR30047">
    <property type="entry name" value="HIGH-AFFINITY CHOLINE TRANSPORT PROTEIN-RELATED"/>
    <property type="match status" value="1"/>
</dbReference>
<protein>
    <submittedName>
        <fullName evidence="9">Betaine/carnitine transporter, BCCT family</fullName>
    </submittedName>
</protein>
<evidence type="ECO:0000313" key="9">
    <source>
        <dbReference type="EMBL" id="SEU04729.1"/>
    </source>
</evidence>
<dbReference type="Proteomes" id="UP000198508">
    <property type="component" value="Unassembled WGS sequence"/>
</dbReference>
<feature type="transmembrane region" description="Helical" evidence="8">
    <location>
        <begin position="261"/>
        <end position="278"/>
    </location>
</feature>
<feature type="transmembrane region" description="Helical" evidence="8">
    <location>
        <begin position="59"/>
        <end position="78"/>
    </location>
</feature>
<feature type="transmembrane region" description="Helical" evidence="8">
    <location>
        <begin position="144"/>
        <end position="166"/>
    </location>
</feature>
<keyword evidence="4" id="KW-1003">Cell membrane</keyword>
<dbReference type="STRING" id="460384.SAMN05216313_12650"/>
<feature type="transmembrane region" description="Helical" evidence="8">
    <location>
        <begin position="234"/>
        <end position="254"/>
    </location>
</feature>
<reference evidence="10" key="1">
    <citation type="submission" date="2016-10" db="EMBL/GenBank/DDBJ databases">
        <authorList>
            <person name="Varghese N."/>
            <person name="Submissions S."/>
        </authorList>
    </citation>
    <scope>NUCLEOTIDE SEQUENCE [LARGE SCALE GENOMIC DNA]</scope>
    <source>
        <strain evidence="10">NLAE-zl-G277</strain>
    </source>
</reference>
<name>A0A1I0J4G8_9FIRM</name>
<dbReference type="AlphaFoldDB" id="A0A1I0J4G8"/>
<evidence type="ECO:0000256" key="5">
    <source>
        <dbReference type="ARBA" id="ARBA00022692"/>
    </source>
</evidence>
<feature type="transmembrane region" description="Helical" evidence="8">
    <location>
        <begin position="99"/>
        <end position="124"/>
    </location>
</feature>
<evidence type="ECO:0000256" key="4">
    <source>
        <dbReference type="ARBA" id="ARBA00022475"/>
    </source>
</evidence>
<feature type="transmembrane region" description="Helical" evidence="8">
    <location>
        <begin position="322"/>
        <end position="342"/>
    </location>
</feature>
<evidence type="ECO:0000256" key="6">
    <source>
        <dbReference type="ARBA" id="ARBA00022989"/>
    </source>
</evidence>
<comment type="subcellular location">
    <subcellularLocation>
        <location evidence="1">Cell membrane</location>
        <topology evidence="1">Multi-pass membrane protein</topology>
    </subcellularLocation>
</comment>